<feature type="region of interest" description="Disordered" evidence="1">
    <location>
        <begin position="33"/>
        <end position="60"/>
    </location>
</feature>
<feature type="compositionally biased region" description="Polar residues" evidence="1">
    <location>
        <begin position="42"/>
        <end position="59"/>
    </location>
</feature>
<organism evidence="2 3">
    <name type="scientific">Magallana gigas</name>
    <name type="common">Pacific oyster</name>
    <name type="synonym">Crassostrea gigas</name>
    <dbReference type="NCBI Taxonomy" id="29159"/>
    <lineage>
        <taxon>Eukaryota</taxon>
        <taxon>Metazoa</taxon>
        <taxon>Spiralia</taxon>
        <taxon>Lophotrochozoa</taxon>
        <taxon>Mollusca</taxon>
        <taxon>Bivalvia</taxon>
        <taxon>Autobranchia</taxon>
        <taxon>Pteriomorphia</taxon>
        <taxon>Ostreida</taxon>
        <taxon>Ostreoidea</taxon>
        <taxon>Ostreidae</taxon>
        <taxon>Magallana</taxon>
    </lineage>
</organism>
<keyword evidence="3" id="KW-1185">Reference proteome</keyword>
<evidence type="ECO:0000313" key="2">
    <source>
        <dbReference type="EnsemblMetazoa" id="G8279.1:cds"/>
    </source>
</evidence>
<sequence>MPFFLKPCTQQQIVITNKDLENLEGIDLDFGSASAETETSSQEVAQPCTSTPNPQTPAQTKGIDRNLINVFSINKTPVNLAAANTLQPVNIVPVNILEDPQDSEMLPLD</sequence>
<evidence type="ECO:0000313" key="3">
    <source>
        <dbReference type="Proteomes" id="UP000005408"/>
    </source>
</evidence>
<protein>
    <submittedName>
        <fullName evidence="2">Uncharacterized protein</fullName>
    </submittedName>
</protein>
<reference evidence="2" key="1">
    <citation type="submission" date="2022-08" db="UniProtKB">
        <authorList>
            <consortium name="EnsemblMetazoa"/>
        </authorList>
    </citation>
    <scope>IDENTIFICATION</scope>
    <source>
        <strain evidence="2">05x7-T-G4-1.051#20</strain>
    </source>
</reference>
<name>A0A8W8P1W5_MAGGI</name>
<dbReference type="EnsemblMetazoa" id="G8279.1">
    <property type="protein sequence ID" value="G8279.1:cds"/>
    <property type="gene ID" value="G8279"/>
</dbReference>
<dbReference type="Proteomes" id="UP000005408">
    <property type="component" value="Unassembled WGS sequence"/>
</dbReference>
<proteinExistence type="predicted"/>
<evidence type="ECO:0000256" key="1">
    <source>
        <dbReference type="SAM" id="MobiDB-lite"/>
    </source>
</evidence>
<dbReference type="AlphaFoldDB" id="A0A8W8P1W5"/>
<accession>A0A8W8P1W5</accession>